<evidence type="ECO:0008006" key="3">
    <source>
        <dbReference type="Google" id="ProtNLM"/>
    </source>
</evidence>
<dbReference type="InterPro" id="IPR012337">
    <property type="entry name" value="RNaseH-like_sf"/>
</dbReference>
<evidence type="ECO:0000313" key="1">
    <source>
        <dbReference type="EMBL" id="KIK94709.1"/>
    </source>
</evidence>
<gene>
    <name evidence="1" type="ORF">PAXRUDRAFT_142293</name>
</gene>
<dbReference type="SUPFAM" id="SSF53098">
    <property type="entry name" value="Ribonuclease H-like"/>
    <property type="match status" value="1"/>
</dbReference>
<sequence length="590" mass="65953">MDAELARVHLEEISCVKDRKKPTFLIDGWEDLLKRSLYGALAAEVNQYPIVLSLSDMTGHQGSANKLLEVSMDALKFMDMENAKNIIATTTDNPTVMQAFWKRFKGKFYWVLISKHLRITFLCFLHGLNTIIGDICSYPWMKQQVTKATRIITFFNGSHFWGGQLKEEAKRQKVTCTLKQNCESCWYAVILQAVSIKEHRQPLTMTCIQPDTVKKVNGLSPVAPDVVNILVKTAKPLVYTIGNCESCEASLASCMLELIQCAKKLSQLTLDGTDNTGFWMHAKAVFNRQFHAMNTDHHSLALFLHPMCRKLATSQAANSHNFEFMVKTALSIAKEWRWSEADAKSLIHNLKEYQKCTGVFAGGQADTLNWWDCLPVTVQQCPLKTLTVILHSVVPHAADVERYFSGLSGTQSSKCCNLTVETFKALSKLCSSYTHQLYKMDRAAGKSTHRKHTHMHTHPTLGVDTGLINELVKTFTWVPPLVADSDESEDNLAGPEAIMDKELEEAFGVIDCEKGDAQANTANMLDLNIELDGNAVLEGEVYDWKELEVVDKGTTPSGFMEDISISDKAVNNGQWDITTLLMSQGVALLL</sequence>
<evidence type="ECO:0000313" key="2">
    <source>
        <dbReference type="Proteomes" id="UP000054538"/>
    </source>
</evidence>
<dbReference type="EMBL" id="KN825089">
    <property type="protein sequence ID" value="KIK94709.1"/>
    <property type="molecule type" value="Genomic_DNA"/>
</dbReference>
<organism evidence="1 2">
    <name type="scientific">Paxillus rubicundulus Ve08.2h10</name>
    <dbReference type="NCBI Taxonomy" id="930991"/>
    <lineage>
        <taxon>Eukaryota</taxon>
        <taxon>Fungi</taxon>
        <taxon>Dikarya</taxon>
        <taxon>Basidiomycota</taxon>
        <taxon>Agaricomycotina</taxon>
        <taxon>Agaricomycetes</taxon>
        <taxon>Agaricomycetidae</taxon>
        <taxon>Boletales</taxon>
        <taxon>Paxilineae</taxon>
        <taxon>Paxillaceae</taxon>
        <taxon>Paxillus</taxon>
    </lineage>
</organism>
<name>A0A0D0E2C8_9AGAM</name>
<dbReference type="HOGENOM" id="CLU_033558_0_0_1"/>
<protein>
    <recommendedName>
        <fullName evidence="3">DUF659 domain-containing protein</fullName>
    </recommendedName>
</protein>
<reference evidence="1 2" key="1">
    <citation type="submission" date="2014-04" db="EMBL/GenBank/DDBJ databases">
        <authorList>
            <consortium name="DOE Joint Genome Institute"/>
            <person name="Kuo A."/>
            <person name="Kohler A."/>
            <person name="Jargeat P."/>
            <person name="Nagy L.G."/>
            <person name="Floudas D."/>
            <person name="Copeland A."/>
            <person name="Barry K.W."/>
            <person name="Cichocki N."/>
            <person name="Veneault-Fourrey C."/>
            <person name="LaButti K."/>
            <person name="Lindquist E.A."/>
            <person name="Lipzen A."/>
            <person name="Lundell T."/>
            <person name="Morin E."/>
            <person name="Murat C."/>
            <person name="Sun H."/>
            <person name="Tunlid A."/>
            <person name="Henrissat B."/>
            <person name="Grigoriev I.V."/>
            <person name="Hibbett D.S."/>
            <person name="Martin F."/>
            <person name="Nordberg H.P."/>
            <person name="Cantor M.N."/>
            <person name="Hua S.X."/>
        </authorList>
    </citation>
    <scope>NUCLEOTIDE SEQUENCE [LARGE SCALE GENOMIC DNA]</scope>
    <source>
        <strain evidence="1 2">Ve08.2h10</strain>
    </source>
</reference>
<dbReference type="AlphaFoldDB" id="A0A0D0E2C8"/>
<reference evidence="2" key="2">
    <citation type="submission" date="2015-01" db="EMBL/GenBank/DDBJ databases">
        <title>Evolutionary Origins and Diversification of the Mycorrhizal Mutualists.</title>
        <authorList>
            <consortium name="DOE Joint Genome Institute"/>
            <consortium name="Mycorrhizal Genomics Consortium"/>
            <person name="Kohler A."/>
            <person name="Kuo A."/>
            <person name="Nagy L.G."/>
            <person name="Floudas D."/>
            <person name="Copeland A."/>
            <person name="Barry K.W."/>
            <person name="Cichocki N."/>
            <person name="Veneault-Fourrey C."/>
            <person name="LaButti K."/>
            <person name="Lindquist E.A."/>
            <person name="Lipzen A."/>
            <person name="Lundell T."/>
            <person name="Morin E."/>
            <person name="Murat C."/>
            <person name="Riley R."/>
            <person name="Ohm R."/>
            <person name="Sun H."/>
            <person name="Tunlid A."/>
            <person name="Henrissat B."/>
            <person name="Grigoriev I.V."/>
            <person name="Hibbett D.S."/>
            <person name="Martin F."/>
        </authorList>
    </citation>
    <scope>NUCLEOTIDE SEQUENCE [LARGE SCALE GENOMIC DNA]</scope>
    <source>
        <strain evidence="2">Ve08.2h10</strain>
    </source>
</reference>
<dbReference type="InParanoid" id="A0A0D0E2C8"/>
<dbReference type="OrthoDB" id="3226942at2759"/>
<proteinExistence type="predicted"/>
<accession>A0A0D0E2C8</accession>
<keyword evidence="2" id="KW-1185">Reference proteome</keyword>
<dbReference type="STRING" id="930991.A0A0D0E2C8"/>
<dbReference type="Proteomes" id="UP000054538">
    <property type="component" value="Unassembled WGS sequence"/>
</dbReference>